<dbReference type="PANTHER" id="PTHR12526">
    <property type="entry name" value="GLYCOSYLTRANSFERASE"/>
    <property type="match status" value="1"/>
</dbReference>
<reference evidence="6 7" key="1">
    <citation type="submission" date="2024-01" db="EMBL/GenBank/DDBJ databases">
        <title>Draft genome sequence of Gordonia sp. LSe1-13.</title>
        <authorList>
            <person name="Suphannarot A."/>
            <person name="Mingma R."/>
        </authorList>
    </citation>
    <scope>NUCLEOTIDE SEQUENCE [LARGE SCALE GENOMIC DNA]</scope>
    <source>
        <strain evidence="6 7">LSe1-13</strain>
    </source>
</reference>
<dbReference type="EMBL" id="JAZDUF010000001">
    <property type="protein sequence ID" value="MEE3849981.1"/>
    <property type="molecule type" value="Genomic_DNA"/>
</dbReference>
<dbReference type="SUPFAM" id="SSF53756">
    <property type="entry name" value="UDP-Glycosyltransferase/glycogen phosphorylase"/>
    <property type="match status" value="1"/>
</dbReference>
<dbReference type="InterPro" id="IPR028098">
    <property type="entry name" value="Glyco_trans_4-like_N"/>
</dbReference>
<dbReference type="PANTHER" id="PTHR12526:SF640">
    <property type="entry name" value="COLANIC ACID BIOSYNTHESIS GLYCOSYLTRANSFERASE WCAL-RELATED"/>
    <property type="match status" value="1"/>
</dbReference>
<dbReference type="EC" id="2.4.-.-" evidence="6"/>
<dbReference type="CDD" id="cd03801">
    <property type="entry name" value="GT4_PimA-like"/>
    <property type="match status" value="1"/>
</dbReference>
<dbReference type="InterPro" id="IPR001296">
    <property type="entry name" value="Glyco_trans_1"/>
</dbReference>
<dbReference type="Pfam" id="PF13439">
    <property type="entry name" value="Glyco_transf_4"/>
    <property type="match status" value="1"/>
</dbReference>
<proteinExistence type="inferred from homology"/>
<evidence type="ECO:0000256" key="2">
    <source>
        <dbReference type="ARBA" id="ARBA00022676"/>
    </source>
</evidence>
<gene>
    <name evidence="6" type="ORF">VZC37_06535</name>
</gene>
<feature type="domain" description="Glycosyl transferase family 1" evidence="4">
    <location>
        <begin position="223"/>
        <end position="378"/>
    </location>
</feature>
<evidence type="ECO:0000259" key="5">
    <source>
        <dbReference type="Pfam" id="PF13439"/>
    </source>
</evidence>
<keyword evidence="3 6" id="KW-0808">Transferase</keyword>
<comment type="caution">
    <text evidence="6">The sequence shown here is derived from an EMBL/GenBank/DDBJ whole genome shotgun (WGS) entry which is preliminary data.</text>
</comment>
<evidence type="ECO:0000256" key="1">
    <source>
        <dbReference type="ARBA" id="ARBA00009481"/>
    </source>
</evidence>
<keyword evidence="2 6" id="KW-0328">Glycosyltransferase</keyword>
<evidence type="ECO:0000313" key="6">
    <source>
        <dbReference type="EMBL" id="MEE3849981.1"/>
    </source>
</evidence>
<dbReference type="GO" id="GO:0016757">
    <property type="term" value="F:glycosyltransferase activity"/>
    <property type="evidence" value="ECO:0007669"/>
    <property type="project" value="UniProtKB-KW"/>
</dbReference>
<evidence type="ECO:0000259" key="4">
    <source>
        <dbReference type="Pfam" id="PF00534"/>
    </source>
</evidence>
<dbReference type="Gene3D" id="3.40.50.2000">
    <property type="entry name" value="Glycogen Phosphorylase B"/>
    <property type="match status" value="2"/>
</dbReference>
<name>A0ABU7MBN0_9ACTN</name>
<organism evidence="6 7">
    <name type="scientific">Gordonia sesuvii</name>
    <dbReference type="NCBI Taxonomy" id="3116777"/>
    <lineage>
        <taxon>Bacteria</taxon>
        <taxon>Bacillati</taxon>
        <taxon>Actinomycetota</taxon>
        <taxon>Actinomycetes</taxon>
        <taxon>Mycobacteriales</taxon>
        <taxon>Gordoniaceae</taxon>
        <taxon>Gordonia</taxon>
    </lineage>
</organism>
<comment type="similarity">
    <text evidence="1">Belongs to the glycosyltransferase group 1 family. Glycosyltransferase 4 subfamily.</text>
</comment>
<dbReference type="RefSeq" id="WP_330431582.1">
    <property type="nucleotide sequence ID" value="NZ_JAZDUF010000001.1"/>
</dbReference>
<dbReference type="Proteomes" id="UP001347146">
    <property type="component" value="Unassembled WGS sequence"/>
</dbReference>
<sequence length="416" mass="45320">MSEPTHVLLLCWRDTTHPQGGGSERYLERVGAELVDRGMRVTLLTAGHDGARAEEERDGIRILRAGGRLSVYPRALATIVAGRWGRGRLSTMPDVVVDTQNGIPFFAAAVSHAPTVVLVHHCHREQWPVAGRLLGRLGWFLESRVSPRVHRRNHYVTVSGPSADELVALGVARERISVIRNGIDPIPTPATTAGRVAANGSLTAGRVAANEVSGVSRPRSNPNPHPRLCVLSRLVPHKQVEDALAVVADLRHARPDIHLDVIGDGWWSDELRSTATQLGVDEFVTFHGHVDEARKHELLAQADIHLMPSRKEGWGLAVVEAAQHRVPTIGYRSAVGLAESIDDGETGLLVDGVAELISATRKLIDDPDESVRLGRNAQGKAAGYSWSATADGFIDVFDDVRRRARQPRRSMSSSPR</sequence>
<evidence type="ECO:0000256" key="3">
    <source>
        <dbReference type="ARBA" id="ARBA00022679"/>
    </source>
</evidence>
<evidence type="ECO:0000313" key="7">
    <source>
        <dbReference type="Proteomes" id="UP001347146"/>
    </source>
</evidence>
<accession>A0ABU7MBN0</accession>
<dbReference type="Pfam" id="PF00534">
    <property type="entry name" value="Glycos_transf_1"/>
    <property type="match status" value="1"/>
</dbReference>
<feature type="domain" description="Glycosyltransferase subfamily 4-like N-terminal" evidence="5">
    <location>
        <begin position="21"/>
        <end position="185"/>
    </location>
</feature>
<keyword evidence="7" id="KW-1185">Reference proteome</keyword>
<protein>
    <submittedName>
        <fullName evidence="6">Glycosyltransferase family 4 protein</fullName>
        <ecNumber evidence="6">2.4.-.-</ecNumber>
    </submittedName>
</protein>